<evidence type="ECO:0000313" key="2">
    <source>
        <dbReference type="Proteomes" id="UP001060085"/>
    </source>
</evidence>
<comment type="caution">
    <text evidence="1">The sequence shown here is derived from an EMBL/GenBank/DDBJ whole genome shotgun (WGS) entry which is preliminary data.</text>
</comment>
<accession>A0ACB9ZYY5</accession>
<sequence length="153" mass="17745">MGSREQIDDLIESGTIRLLNWNGARIDIQLGMRFVEIIQAISAIQKWSIRIGREFKVVKRLSKQASKYNFKIYFKTNITSCCQQSRDPCLERHPRSASITSDRLYVQEDMRSRNLQEEQRRQHSSSTPAVSREVEPQSRGSEEQKQSSNKGPE</sequence>
<dbReference type="Proteomes" id="UP001060085">
    <property type="component" value="Linkage Group LG07"/>
</dbReference>
<name>A0ACB9ZYY5_CATRO</name>
<gene>
    <name evidence="1" type="ORF">M9H77_30741</name>
</gene>
<reference evidence="2" key="1">
    <citation type="journal article" date="2023" name="Nat. Plants">
        <title>Single-cell RNA sequencing provides a high-resolution roadmap for understanding the multicellular compartmentation of specialized metabolism.</title>
        <authorList>
            <person name="Sun S."/>
            <person name="Shen X."/>
            <person name="Li Y."/>
            <person name="Li Y."/>
            <person name="Wang S."/>
            <person name="Li R."/>
            <person name="Zhang H."/>
            <person name="Shen G."/>
            <person name="Guo B."/>
            <person name="Wei J."/>
            <person name="Xu J."/>
            <person name="St-Pierre B."/>
            <person name="Chen S."/>
            <person name="Sun C."/>
        </authorList>
    </citation>
    <scope>NUCLEOTIDE SEQUENCE [LARGE SCALE GENOMIC DNA]</scope>
</reference>
<keyword evidence="2" id="KW-1185">Reference proteome</keyword>
<dbReference type="EMBL" id="CM044707">
    <property type="protein sequence ID" value="KAI5653554.1"/>
    <property type="molecule type" value="Genomic_DNA"/>
</dbReference>
<proteinExistence type="predicted"/>
<organism evidence="1 2">
    <name type="scientific">Catharanthus roseus</name>
    <name type="common">Madagascar periwinkle</name>
    <name type="synonym">Vinca rosea</name>
    <dbReference type="NCBI Taxonomy" id="4058"/>
    <lineage>
        <taxon>Eukaryota</taxon>
        <taxon>Viridiplantae</taxon>
        <taxon>Streptophyta</taxon>
        <taxon>Embryophyta</taxon>
        <taxon>Tracheophyta</taxon>
        <taxon>Spermatophyta</taxon>
        <taxon>Magnoliopsida</taxon>
        <taxon>eudicotyledons</taxon>
        <taxon>Gunneridae</taxon>
        <taxon>Pentapetalae</taxon>
        <taxon>asterids</taxon>
        <taxon>lamiids</taxon>
        <taxon>Gentianales</taxon>
        <taxon>Apocynaceae</taxon>
        <taxon>Rauvolfioideae</taxon>
        <taxon>Vinceae</taxon>
        <taxon>Catharanthinae</taxon>
        <taxon>Catharanthus</taxon>
    </lineage>
</organism>
<protein>
    <submittedName>
        <fullName evidence="1">Uncharacterized protein</fullName>
    </submittedName>
</protein>
<evidence type="ECO:0000313" key="1">
    <source>
        <dbReference type="EMBL" id="KAI5653554.1"/>
    </source>
</evidence>